<protein>
    <submittedName>
        <fullName evidence="2">Uncharacterized protein LOC110747404</fullName>
    </submittedName>
</protein>
<keyword evidence="1" id="KW-1185">Reference proteome</keyword>
<evidence type="ECO:0000313" key="1">
    <source>
        <dbReference type="Proteomes" id="UP000515124"/>
    </source>
</evidence>
<name>A0A6P5REE8_PRUAV</name>
<organism evidence="1 2">
    <name type="scientific">Prunus avium</name>
    <name type="common">Cherry</name>
    <name type="synonym">Cerasus avium</name>
    <dbReference type="NCBI Taxonomy" id="42229"/>
    <lineage>
        <taxon>Eukaryota</taxon>
        <taxon>Viridiplantae</taxon>
        <taxon>Streptophyta</taxon>
        <taxon>Embryophyta</taxon>
        <taxon>Tracheophyta</taxon>
        <taxon>Spermatophyta</taxon>
        <taxon>Magnoliopsida</taxon>
        <taxon>eudicotyledons</taxon>
        <taxon>Gunneridae</taxon>
        <taxon>Pentapetalae</taxon>
        <taxon>rosids</taxon>
        <taxon>fabids</taxon>
        <taxon>Rosales</taxon>
        <taxon>Rosaceae</taxon>
        <taxon>Amygdaloideae</taxon>
        <taxon>Amygdaleae</taxon>
        <taxon>Prunus</taxon>
    </lineage>
</organism>
<dbReference type="Proteomes" id="UP000515124">
    <property type="component" value="Unplaced"/>
</dbReference>
<dbReference type="Gramene" id="Pav_sc0011082.1_g010.1.br:mrna">
    <property type="protein sequence ID" value="Pav_sc0011082.1_g010.1.br:CDS:1"/>
    <property type="gene ID" value="Pav_sc0011082.1_g010.1.br"/>
</dbReference>
<accession>A0A6P5REE8</accession>
<dbReference type="GeneID" id="110747404"/>
<dbReference type="KEGG" id="pavi:110747404"/>
<dbReference type="RefSeq" id="XP_021803280.1">
    <property type="nucleotide sequence ID" value="XM_021947588.1"/>
</dbReference>
<dbReference type="PANTHER" id="PTHR33116:SF86">
    <property type="entry name" value="REVERSE TRANSCRIPTASE DOMAIN-CONTAINING PROTEIN"/>
    <property type="match status" value="1"/>
</dbReference>
<evidence type="ECO:0000313" key="2">
    <source>
        <dbReference type="RefSeq" id="XP_021803280.1"/>
    </source>
</evidence>
<dbReference type="PANTHER" id="PTHR33116">
    <property type="entry name" value="REVERSE TRANSCRIPTASE ZINC-BINDING DOMAIN-CONTAINING PROTEIN-RELATED-RELATED"/>
    <property type="match status" value="1"/>
</dbReference>
<proteinExistence type="predicted"/>
<sequence length="254" mass="29181">MKDRLRMVLQGWKGKLFSIAGKEVLIKVVAQSIPTYIMSCFQLPVSICKEIQNLIAQFWWTHRGRDKGIHWLKWEELCKAKKNGGLGFRDIQAFNQAMLAKLAWKIHTEPHSLIAQLLRAKYCTRKSVLEVYAGQGSSYLWRSVIWGRGLMKNGLHWRIGRGELVGVYVDRWLPTPTTFMVSSPPTMPINSKVCDLLTPSSDWNIELIDRCFLAHDAATILSIPLTGGMARDREVWHYETHGRYTVRSGYLLYS</sequence>
<dbReference type="AlphaFoldDB" id="A0A6P5REE8"/>
<reference evidence="2" key="1">
    <citation type="submission" date="2025-08" db="UniProtKB">
        <authorList>
            <consortium name="RefSeq"/>
        </authorList>
    </citation>
    <scope>IDENTIFICATION</scope>
</reference>
<gene>
    <name evidence="2" type="primary">LOC110747404</name>
</gene>